<evidence type="ECO:0000256" key="6">
    <source>
        <dbReference type="ARBA" id="ARBA00022723"/>
    </source>
</evidence>
<organism evidence="16 17">
    <name type="scientific">Amphibalanus amphitrite</name>
    <name type="common">Striped barnacle</name>
    <name type="synonym">Balanus amphitrite</name>
    <dbReference type="NCBI Taxonomy" id="1232801"/>
    <lineage>
        <taxon>Eukaryota</taxon>
        <taxon>Metazoa</taxon>
        <taxon>Ecdysozoa</taxon>
        <taxon>Arthropoda</taxon>
        <taxon>Crustacea</taxon>
        <taxon>Multicrustacea</taxon>
        <taxon>Cirripedia</taxon>
        <taxon>Thoracica</taxon>
        <taxon>Thoracicalcarea</taxon>
        <taxon>Balanomorpha</taxon>
        <taxon>Balanoidea</taxon>
        <taxon>Balanidae</taxon>
        <taxon>Amphibalaninae</taxon>
        <taxon>Amphibalanus</taxon>
    </lineage>
</organism>
<evidence type="ECO:0000256" key="10">
    <source>
        <dbReference type="ARBA" id="ARBA00023134"/>
    </source>
</evidence>
<dbReference type="InterPro" id="IPR024810">
    <property type="entry name" value="MAB21L/cGLR"/>
</dbReference>
<dbReference type="SMART" id="SM01265">
    <property type="entry name" value="Mab-21"/>
    <property type="match status" value="1"/>
</dbReference>
<reference evidence="16 17" key="1">
    <citation type="submission" date="2019-07" db="EMBL/GenBank/DDBJ databases">
        <title>Draft genome assembly of a fouling barnacle, Amphibalanus amphitrite (Darwin, 1854): The first reference genome for Thecostraca.</title>
        <authorList>
            <person name="Kim W."/>
        </authorList>
    </citation>
    <scope>NUCLEOTIDE SEQUENCE [LARGE SCALE GENOMIC DNA]</scope>
    <source>
        <strain evidence="16">SNU_AA5</strain>
        <tissue evidence="16">Soma without cirri and trophi</tissue>
    </source>
</reference>
<evidence type="ECO:0000256" key="4">
    <source>
        <dbReference type="ARBA" id="ARBA00022679"/>
    </source>
</evidence>
<evidence type="ECO:0000256" key="1">
    <source>
        <dbReference type="ARBA" id="ARBA00001936"/>
    </source>
</evidence>
<accession>A0A6A4WWJ9</accession>
<dbReference type="InterPro" id="IPR046906">
    <property type="entry name" value="Mab-21_HhH/H2TH-like"/>
</dbReference>
<keyword evidence="6" id="KW-0479">Metal-binding</keyword>
<feature type="domain" description="Mab-21-like HhH/H2TH-like" evidence="15">
    <location>
        <begin position="737"/>
        <end position="816"/>
    </location>
</feature>
<comment type="similarity">
    <text evidence="3">Belongs to the mab-21 family.</text>
</comment>
<evidence type="ECO:0000256" key="7">
    <source>
        <dbReference type="ARBA" id="ARBA00022741"/>
    </source>
</evidence>
<dbReference type="GO" id="GO:0046872">
    <property type="term" value="F:metal ion binding"/>
    <property type="evidence" value="ECO:0007669"/>
    <property type="project" value="UniProtKB-KW"/>
</dbReference>
<comment type="caution">
    <text evidence="16">The sequence shown here is derived from an EMBL/GenBank/DDBJ whole genome shotgun (WGS) entry which is preliminary data.</text>
</comment>
<dbReference type="GO" id="GO:0005525">
    <property type="term" value="F:GTP binding"/>
    <property type="evidence" value="ECO:0007669"/>
    <property type="project" value="UniProtKB-KW"/>
</dbReference>
<proteinExistence type="inferred from homology"/>
<dbReference type="PANTHER" id="PTHR10656">
    <property type="entry name" value="CELL FATE DETERMINING PROTEIN MAB21-RELATED"/>
    <property type="match status" value="1"/>
</dbReference>
<feature type="transmembrane region" description="Helical" evidence="13">
    <location>
        <begin position="335"/>
        <end position="359"/>
    </location>
</feature>
<dbReference type="Pfam" id="PF20266">
    <property type="entry name" value="Mab-21_C"/>
    <property type="match status" value="1"/>
</dbReference>
<dbReference type="Proteomes" id="UP000440578">
    <property type="component" value="Unassembled WGS sequence"/>
</dbReference>
<dbReference type="Gene3D" id="1.10.1410.40">
    <property type="match status" value="1"/>
</dbReference>
<keyword evidence="8" id="KW-0067">ATP-binding</keyword>
<feature type="region of interest" description="Disordered" evidence="12">
    <location>
        <begin position="62"/>
        <end position="136"/>
    </location>
</feature>
<evidence type="ECO:0000313" key="17">
    <source>
        <dbReference type="Proteomes" id="UP000440578"/>
    </source>
</evidence>
<dbReference type="GO" id="GO:0005524">
    <property type="term" value="F:ATP binding"/>
    <property type="evidence" value="ECO:0007669"/>
    <property type="project" value="UniProtKB-KW"/>
</dbReference>
<keyword evidence="10" id="KW-0342">GTP-binding</keyword>
<feature type="compositionally biased region" description="Basic and acidic residues" evidence="12">
    <location>
        <begin position="93"/>
        <end position="103"/>
    </location>
</feature>
<evidence type="ECO:0000256" key="8">
    <source>
        <dbReference type="ARBA" id="ARBA00022840"/>
    </source>
</evidence>
<keyword evidence="9" id="KW-0460">Magnesium</keyword>
<evidence type="ECO:0000256" key="13">
    <source>
        <dbReference type="SAM" id="Phobius"/>
    </source>
</evidence>
<evidence type="ECO:0000256" key="9">
    <source>
        <dbReference type="ARBA" id="ARBA00022842"/>
    </source>
</evidence>
<feature type="region of interest" description="Disordered" evidence="12">
    <location>
        <begin position="165"/>
        <end position="190"/>
    </location>
</feature>
<gene>
    <name evidence="16" type="primary">DYHC_2</name>
    <name evidence="16" type="ORF">FJT64_018649</name>
</gene>
<evidence type="ECO:0000259" key="14">
    <source>
        <dbReference type="Pfam" id="PF03281"/>
    </source>
</evidence>
<evidence type="ECO:0000256" key="11">
    <source>
        <dbReference type="ARBA" id="ARBA00023211"/>
    </source>
</evidence>
<sequence>MLDGVPPYLTLSPFTGARAASGSSLARRWSPGTPPAEAAAGSEAGLELHSFTARPDTALSVCPLTSSPSVPAAEPSGGRGVTKAGGGAAGGGDGRDTAARDGAGDGGDGAVGGGDGRDTTAGDGGDGAGDRTTGTGAKTVAAGRFRCTSLGTDCAGAAAAVAGLPSGLGPPGENGVSEGSGGLRTDPDGETATLRRSVSLTQMPVLLRFPTLEASRQESTPPGFAHVQLFLDRVLPEDRSWWRDAMSEPVGGALYLSSKKARQLMRDMFESLQLTVEQDRQSMSMVDRCLADYRGEPSYDKDVKSRGPAVTLRLTQTDDRAIANMPFFQNSCCHWLCICCSVILLLPFCVWIFLTGGSWPVRKCTGGACCSIYYTVTLLVPMVLVLPALLVVLALRRPEPDPAADAAAADQLHIGFVIAYVALSALCASLFVCVSQCFFKLPTIFYGDFVTALVCPEWPNDAMQFKTRSRQWPTRYEVDGIVRQGCHLVPKPPRPCRCLAVNGPAACDDAHLLWRYSFSKVRYSFSKVRYSFSKVRVYRYSFSNVRVYRYSFSKVRYSFSKVRVCRYSFSKVRYSFSKVRVCRYSFSKVRYSFSNVRMYRYSFSNVRVYRYSFSKVRYSFSKVRVCRYSFSKVRYSFSKVRVCRYSFSKVRYSFSNVRMYRYSFSNVRVYRYSLSKVRYSFSKVRVYRYSFSNVRLWCYSFSKAEVRLSQALPEHYRRAYMTFKWLVKKYVTRSSCPMYGIGSNMRSYYLKTVLFWELDLRGAVEWSEGVEEELLQRLARRTLRHIRQRHLPHFFIPDINLLDELTQTDFEMVADLMEKILAGPAALLNMPQLTWQMSTIGMCEAIFCTPGRDFQSDVCCNYASRMHTVW</sequence>
<evidence type="ECO:0000259" key="15">
    <source>
        <dbReference type="Pfam" id="PF20266"/>
    </source>
</evidence>
<keyword evidence="13" id="KW-0472">Membrane</keyword>
<dbReference type="Pfam" id="PF03281">
    <property type="entry name" value="Mab-21"/>
    <property type="match status" value="1"/>
</dbReference>
<feature type="transmembrane region" description="Helical" evidence="13">
    <location>
        <begin position="414"/>
        <end position="434"/>
    </location>
</feature>
<name>A0A6A4WWJ9_AMPAM</name>
<evidence type="ECO:0000313" key="16">
    <source>
        <dbReference type="EMBL" id="KAF0310313.1"/>
    </source>
</evidence>
<feature type="transmembrane region" description="Helical" evidence="13">
    <location>
        <begin position="371"/>
        <end position="394"/>
    </location>
</feature>
<keyword evidence="17" id="KW-1185">Reference proteome</keyword>
<dbReference type="AlphaFoldDB" id="A0A6A4WWJ9"/>
<comment type="cofactor">
    <cofactor evidence="1">
        <name>Mn(2+)</name>
        <dbReference type="ChEBI" id="CHEBI:29035"/>
    </cofactor>
</comment>
<keyword evidence="7" id="KW-0547">Nucleotide-binding</keyword>
<dbReference type="OrthoDB" id="5974723at2759"/>
<keyword evidence="13" id="KW-0812">Transmembrane</keyword>
<dbReference type="GO" id="GO:0016779">
    <property type="term" value="F:nucleotidyltransferase activity"/>
    <property type="evidence" value="ECO:0007669"/>
    <property type="project" value="UniProtKB-KW"/>
</dbReference>
<evidence type="ECO:0000256" key="3">
    <source>
        <dbReference type="ARBA" id="ARBA00008307"/>
    </source>
</evidence>
<evidence type="ECO:0000256" key="12">
    <source>
        <dbReference type="SAM" id="MobiDB-lite"/>
    </source>
</evidence>
<feature type="domain" description="Mab-21-like nucleotidyltransferase" evidence="14">
    <location>
        <begin position="448"/>
        <end position="520"/>
    </location>
</feature>
<protein>
    <submittedName>
        <fullName evidence="16">Dynein heavy chain</fullName>
    </submittedName>
</protein>
<evidence type="ECO:0000256" key="5">
    <source>
        <dbReference type="ARBA" id="ARBA00022695"/>
    </source>
</evidence>
<keyword evidence="4" id="KW-0808">Transferase</keyword>
<comment type="cofactor">
    <cofactor evidence="2">
        <name>Mg(2+)</name>
        <dbReference type="ChEBI" id="CHEBI:18420"/>
    </cofactor>
</comment>
<dbReference type="EMBL" id="VIIS01000319">
    <property type="protein sequence ID" value="KAF0310313.1"/>
    <property type="molecule type" value="Genomic_DNA"/>
</dbReference>
<feature type="compositionally biased region" description="Gly residues" evidence="12">
    <location>
        <begin position="77"/>
        <end position="92"/>
    </location>
</feature>
<dbReference type="InterPro" id="IPR046903">
    <property type="entry name" value="Mab-21-like_nuc_Trfase"/>
</dbReference>
<keyword evidence="5" id="KW-0548">Nucleotidyltransferase</keyword>
<evidence type="ECO:0000256" key="2">
    <source>
        <dbReference type="ARBA" id="ARBA00001946"/>
    </source>
</evidence>
<dbReference type="SUPFAM" id="SSF141571">
    <property type="entry name" value="Pentapeptide repeat-like"/>
    <property type="match status" value="1"/>
</dbReference>
<dbReference type="PANTHER" id="PTHR10656:SF42">
    <property type="entry name" value="CYCLIC GMP-AMP SYNTHASE-LIKE PROTEIN-RELATED"/>
    <property type="match status" value="1"/>
</dbReference>
<keyword evidence="13" id="KW-1133">Transmembrane helix</keyword>
<keyword evidence="11" id="KW-0464">Manganese</keyword>
<feature type="compositionally biased region" description="Gly residues" evidence="12">
    <location>
        <begin position="104"/>
        <end position="114"/>
    </location>
</feature>